<gene>
    <name evidence="1" type="ORF">AMQ74_01689</name>
</gene>
<evidence type="ECO:0000313" key="1">
    <source>
        <dbReference type="EMBL" id="KYC47355.1"/>
    </source>
</evidence>
<comment type="caution">
    <text evidence="1">The sequence shown here is derived from an EMBL/GenBank/DDBJ whole genome shotgun (WGS) entry which is preliminary data.</text>
</comment>
<dbReference type="EMBL" id="LNGD01000160">
    <property type="protein sequence ID" value="KYC47355.1"/>
    <property type="molecule type" value="Genomic_DNA"/>
</dbReference>
<evidence type="ECO:0000313" key="2">
    <source>
        <dbReference type="Proteomes" id="UP000075578"/>
    </source>
</evidence>
<dbReference type="AlphaFoldDB" id="A0A150IR85"/>
<name>A0A150IR85_9EURY</name>
<reference evidence="1 2" key="1">
    <citation type="journal article" date="2016" name="ISME J.">
        <title>Chasing the elusive Euryarchaeota class WSA2: genomes reveal a uniquely fastidious methyl-reducing methanogen.</title>
        <authorList>
            <person name="Nobu M.K."/>
            <person name="Narihiro T."/>
            <person name="Kuroda K."/>
            <person name="Mei R."/>
            <person name="Liu W.T."/>
        </authorList>
    </citation>
    <scope>NUCLEOTIDE SEQUENCE [LARGE SCALE GENOMIC DNA]</scope>
    <source>
        <strain evidence="1">U1lsi0528_Bin089</strain>
    </source>
</reference>
<organism evidence="1 2">
    <name type="scientific">Candidatus Methanofastidiosum methylothiophilum</name>
    <dbReference type="NCBI Taxonomy" id="1705564"/>
    <lineage>
        <taxon>Archaea</taxon>
        <taxon>Methanobacteriati</taxon>
        <taxon>Methanobacteriota</taxon>
        <taxon>Stenosarchaea group</taxon>
        <taxon>Candidatus Methanofastidiosia</taxon>
        <taxon>Candidatus Methanofastidiosales</taxon>
        <taxon>Candidatus Methanofastidiosaceae</taxon>
        <taxon>Candidatus Methanofastidiosum</taxon>
    </lineage>
</organism>
<accession>A0A150IR85</accession>
<protein>
    <submittedName>
        <fullName evidence="1">Uncharacterized protein</fullName>
    </submittedName>
</protein>
<dbReference type="Proteomes" id="UP000075578">
    <property type="component" value="Unassembled WGS sequence"/>
</dbReference>
<proteinExistence type="predicted"/>
<sequence>MTSEALLLEAKALNPGQIPCELIQSEAMNYYNQAQVHIQAKQYEIANSLLIQSIQIFQNSIECFNGFLN</sequence>